<dbReference type="SUPFAM" id="SSF47384">
    <property type="entry name" value="Homodimeric domain of signal transducing histidine kinase"/>
    <property type="match status" value="1"/>
</dbReference>
<dbReference type="EC" id="2.7.13.3" evidence="2"/>
<dbReference type="InterPro" id="IPR036890">
    <property type="entry name" value="HATPase_C_sf"/>
</dbReference>
<dbReference type="Gene3D" id="3.30.565.10">
    <property type="entry name" value="Histidine kinase-like ATPase, C-terminal domain"/>
    <property type="match status" value="1"/>
</dbReference>
<name>A0A0R0AIU9_9GAMM</name>
<protein>
    <recommendedName>
        <fullName evidence="2">histidine kinase</fullName>
        <ecNumber evidence="2">2.7.13.3</ecNumber>
    </recommendedName>
</protein>
<dbReference type="GO" id="GO:0000155">
    <property type="term" value="F:phosphorelay sensor kinase activity"/>
    <property type="evidence" value="ECO:0007669"/>
    <property type="project" value="InterPro"/>
</dbReference>
<dbReference type="GO" id="GO:0005886">
    <property type="term" value="C:plasma membrane"/>
    <property type="evidence" value="ECO:0007669"/>
    <property type="project" value="TreeGrafter"/>
</dbReference>
<dbReference type="InterPro" id="IPR005467">
    <property type="entry name" value="His_kinase_dom"/>
</dbReference>
<feature type="transmembrane region" description="Helical" evidence="8">
    <location>
        <begin position="141"/>
        <end position="164"/>
    </location>
</feature>
<evidence type="ECO:0000256" key="6">
    <source>
        <dbReference type="ARBA" id="ARBA00022777"/>
    </source>
</evidence>
<evidence type="ECO:0000313" key="11">
    <source>
        <dbReference type="Proteomes" id="UP000050836"/>
    </source>
</evidence>
<organism evidence="10 11">
    <name type="scientific">Stenotrophomonas pictorum JCM 9942</name>
    <dbReference type="NCBI Taxonomy" id="1236960"/>
    <lineage>
        <taxon>Bacteria</taxon>
        <taxon>Pseudomonadati</taxon>
        <taxon>Pseudomonadota</taxon>
        <taxon>Gammaproteobacteria</taxon>
        <taxon>Lysobacterales</taxon>
        <taxon>Lysobacteraceae</taxon>
        <taxon>Stenotrophomonas</taxon>
    </lineage>
</organism>
<sequence length="439" mass="48594">MGFTLTLVFLVLDYAIDREMYARLDHFLDVRASALASQLQVRTPEQAAKLLPEYDLSGHTDFFTMYDTHKRPILRSVNSRGQALRLPEGPLGRLRHYDLFLPDGHPGRAIVLRVPRAEAATSDWLVVATERGDWDLAERRIHLALMLIIAAAVAVAVVLCLLLVRRAFLPLIEQSERLRTLQPGQPPPPPASALPHELAPFIRTLHQALQRLYTAAERERRFSRDMAHELRTPLAEIRASAENAFHSNDASATTEALEVALSATGRMGRGIATLLAMARYESGQMRPALDPLDLVPLLRQQVQALRRIPGAGERLHLAANLPGQAWVHSDTGMLERIFANVLQNAAEYSPEASIAEAGIETADGQYWVWVRNEAPGLQVEDLEYLGARYWRKTAQGATAQHTGLGLALARAIAGALEVRLDFNLENGNLTGRLGPFPIL</sequence>
<evidence type="ECO:0000256" key="2">
    <source>
        <dbReference type="ARBA" id="ARBA00012438"/>
    </source>
</evidence>
<proteinExistence type="predicted"/>
<evidence type="ECO:0000256" key="7">
    <source>
        <dbReference type="ARBA" id="ARBA00022989"/>
    </source>
</evidence>
<keyword evidence="4" id="KW-0808">Transferase</keyword>
<dbReference type="PANTHER" id="PTHR45436">
    <property type="entry name" value="SENSOR HISTIDINE KINASE YKOH"/>
    <property type="match status" value="1"/>
</dbReference>
<keyword evidence="8" id="KW-0472">Membrane</keyword>
<dbReference type="Pfam" id="PF02518">
    <property type="entry name" value="HATPase_c"/>
    <property type="match status" value="1"/>
</dbReference>
<dbReference type="SMART" id="SM00388">
    <property type="entry name" value="HisKA"/>
    <property type="match status" value="1"/>
</dbReference>
<keyword evidence="11" id="KW-1185">Reference proteome</keyword>
<evidence type="ECO:0000256" key="1">
    <source>
        <dbReference type="ARBA" id="ARBA00000085"/>
    </source>
</evidence>
<dbReference type="SUPFAM" id="SSF55874">
    <property type="entry name" value="ATPase domain of HSP90 chaperone/DNA topoisomerase II/histidine kinase"/>
    <property type="match status" value="1"/>
</dbReference>
<keyword evidence="6" id="KW-0418">Kinase</keyword>
<evidence type="ECO:0000259" key="9">
    <source>
        <dbReference type="PROSITE" id="PS50109"/>
    </source>
</evidence>
<dbReference type="InterPro" id="IPR036097">
    <property type="entry name" value="HisK_dim/P_sf"/>
</dbReference>
<keyword evidence="5 8" id="KW-0812">Transmembrane</keyword>
<dbReference type="InterPro" id="IPR050428">
    <property type="entry name" value="TCS_sensor_his_kinase"/>
</dbReference>
<evidence type="ECO:0000256" key="3">
    <source>
        <dbReference type="ARBA" id="ARBA00022553"/>
    </source>
</evidence>
<comment type="catalytic activity">
    <reaction evidence="1">
        <text>ATP + protein L-histidine = ADP + protein N-phospho-L-histidine.</text>
        <dbReference type="EC" id="2.7.13.3"/>
    </reaction>
</comment>
<keyword evidence="3" id="KW-0597">Phosphoprotein</keyword>
<evidence type="ECO:0000313" key="10">
    <source>
        <dbReference type="EMBL" id="KRG40515.1"/>
    </source>
</evidence>
<dbReference type="EMBL" id="LLXS01000034">
    <property type="protein sequence ID" value="KRG40515.1"/>
    <property type="molecule type" value="Genomic_DNA"/>
</dbReference>
<gene>
    <name evidence="10" type="ORF">ARC78_01230</name>
</gene>
<evidence type="ECO:0000256" key="8">
    <source>
        <dbReference type="SAM" id="Phobius"/>
    </source>
</evidence>
<feature type="domain" description="Histidine kinase" evidence="9">
    <location>
        <begin position="225"/>
        <end position="439"/>
    </location>
</feature>
<reference evidence="10 11" key="1">
    <citation type="submission" date="2015-10" db="EMBL/GenBank/DDBJ databases">
        <title>Genome sequencing and analysis of members of genus Stenotrophomonas.</title>
        <authorList>
            <person name="Patil P.P."/>
            <person name="Midha S."/>
            <person name="Patil P.B."/>
        </authorList>
    </citation>
    <scope>NUCLEOTIDE SEQUENCE [LARGE SCALE GENOMIC DNA]</scope>
    <source>
        <strain evidence="10 11">JCM 9942</strain>
    </source>
</reference>
<dbReference type="AlphaFoldDB" id="A0A0R0AIU9"/>
<dbReference type="PANTHER" id="PTHR45436:SF5">
    <property type="entry name" value="SENSOR HISTIDINE KINASE TRCS"/>
    <property type="match status" value="1"/>
</dbReference>
<dbReference type="Pfam" id="PF00512">
    <property type="entry name" value="HisKA"/>
    <property type="match status" value="1"/>
</dbReference>
<dbReference type="CDD" id="cd00082">
    <property type="entry name" value="HisKA"/>
    <property type="match status" value="1"/>
</dbReference>
<accession>A0A0R0AIU9</accession>
<keyword evidence="7 8" id="KW-1133">Transmembrane helix</keyword>
<dbReference type="InterPro" id="IPR003661">
    <property type="entry name" value="HisK_dim/P_dom"/>
</dbReference>
<comment type="caution">
    <text evidence="10">The sequence shown here is derived from an EMBL/GenBank/DDBJ whole genome shotgun (WGS) entry which is preliminary data.</text>
</comment>
<dbReference type="PROSITE" id="PS50109">
    <property type="entry name" value="HIS_KIN"/>
    <property type="match status" value="1"/>
</dbReference>
<dbReference type="InterPro" id="IPR003594">
    <property type="entry name" value="HATPase_dom"/>
</dbReference>
<evidence type="ECO:0000256" key="5">
    <source>
        <dbReference type="ARBA" id="ARBA00022692"/>
    </source>
</evidence>
<dbReference type="Gene3D" id="1.10.287.130">
    <property type="match status" value="1"/>
</dbReference>
<evidence type="ECO:0000256" key="4">
    <source>
        <dbReference type="ARBA" id="ARBA00022679"/>
    </source>
</evidence>
<dbReference type="Proteomes" id="UP000050836">
    <property type="component" value="Unassembled WGS sequence"/>
</dbReference>